<keyword evidence="6 7" id="KW-0131">Cell cycle</keyword>
<comment type="subcellular location">
    <subcellularLocation>
        <location evidence="7">Cell membrane</location>
        <topology evidence="7">Single-pass type II membrane protein</topology>
    </subcellularLocation>
    <text evidence="7">Localizes to the division septum where it forms a ring structure.</text>
</comment>
<sequence>MASVYAKKLEQYQPQEQRQTKVQVKVHKNPWISKGEKLVYSLFAMLTVTASIFIISYSSTLDLVNRDIQKMETDMEQQHLQNDTLRSEVKDLSKPSRILEIAKANGLDIKNTTVEQADIVR</sequence>
<keyword evidence="9" id="KW-0175">Coiled coil</keyword>
<evidence type="ECO:0000256" key="9">
    <source>
        <dbReference type="SAM" id="Coils"/>
    </source>
</evidence>
<evidence type="ECO:0000256" key="2">
    <source>
        <dbReference type="ARBA" id="ARBA00022618"/>
    </source>
</evidence>
<keyword evidence="3 7" id="KW-0812">Transmembrane</keyword>
<dbReference type="InterPro" id="IPR011922">
    <property type="entry name" value="Cell_div_FtsL"/>
</dbReference>
<dbReference type="InterPro" id="IPR007060">
    <property type="entry name" value="FtsL/DivIC"/>
</dbReference>
<dbReference type="HAMAP" id="MF_00910">
    <property type="entry name" value="FtsL"/>
    <property type="match status" value="1"/>
</dbReference>
<keyword evidence="11" id="KW-1185">Reference proteome</keyword>
<dbReference type="NCBIfam" id="TIGR02209">
    <property type="entry name" value="ftsL_broad"/>
    <property type="match status" value="1"/>
</dbReference>
<evidence type="ECO:0000256" key="8">
    <source>
        <dbReference type="NCBIfam" id="TIGR02209"/>
    </source>
</evidence>
<keyword evidence="4 7" id="KW-1133">Transmembrane helix</keyword>
<accession>A0A841Q9P5</accession>
<feature type="coiled-coil region" evidence="9">
    <location>
        <begin position="61"/>
        <end position="88"/>
    </location>
</feature>
<evidence type="ECO:0000256" key="5">
    <source>
        <dbReference type="ARBA" id="ARBA00023136"/>
    </source>
</evidence>
<organism evidence="10 11">
    <name type="scientific">Salirhabdus euzebyi</name>
    <dbReference type="NCBI Taxonomy" id="394506"/>
    <lineage>
        <taxon>Bacteria</taxon>
        <taxon>Bacillati</taxon>
        <taxon>Bacillota</taxon>
        <taxon>Bacilli</taxon>
        <taxon>Bacillales</taxon>
        <taxon>Bacillaceae</taxon>
        <taxon>Salirhabdus</taxon>
    </lineage>
</organism>
<comment type="similarity">
    <text evidence="7">Belongs to the FtsL family.</text>
</comment>
<dbReference type="AlphaFoldDB" id="A0A841Q9P5"/>
<evidence type="ECO:0000256" key="1">
    <source>
        <dbReference type="ARBA" id="ARBA00022475"/>
    </source>
</evidence>
<dbReference type="GO" id="GO:0005886">
    <property type="term" value="C:plasma membrane"/>
    <property type="evidence" value="ECO:0007669"/>
    <property type="project" value="UniProtKB-SubCell"/>
</dbReference>
<protein>
    <recommendedName>
        <fullName evidence="7 8">Cell division protein FtsL</fullName>
    </recommendedName>
</protein>
<dbReference type="Proteomes" id="UP000581688">
    <property type="component" value="Unassembled WGS sequence"/>
</dbReference>
<feature type="transmembrane region" description="Helical" evidence="7">
    <location>
        <begin position="38"/>
        <end position="61"/>
    </location>
</feature>
<gene>
    <name evidence="7" type="primary">ftsL</name>
    <name evidence="10" type="ORF">HNQ94_003517</name>
</gene>
<comment type="caution">
    <text evidence="10">The sequence shown here is derived from an EMBL/GenBank/DDBJ whole genome shotgun (WGS) entry which is preliminary data.</text>
</comment>
<dbReference type="RefSeq" id="WP_174497495.1">
    <property type="nucleotide sequence ID" value="NZ_CADDWK010000015.1"/>
</dbReference>
<keyword evidence="1 7" id="KW-1003">Cell membrane</keyword>
<dbReference type="EMBL" id="JACHGH010000014">
    <property type="protein sequence ID" value="MBB6455023.1"/>
    <property type="molecule type" value="Genomic_DNA"/>
</dbReference>
<evidence type="ECO:0000313" key="11">
    <source>
        <dbReference type="Proteomes" id="UP000581688"/>
    </source>
</evidence>
<reference evidence="10 11" key="1">
    <citation type="submission" date="2020-08" db="EMBL/GenBank/DDBJ databases">
        <title>Genomic Encyclopedia of Type Strains, Phase IV (KMG-IV): sequencing the most valuable type-strain genomes for metagenomic binning, comparative biology and taxonomic classification.</title>
        <authorList>
            <person name="Goeker M."/>
        </authorList>
    </citation>
    <scope>NUCLEOTIDE SEQUENCE [LARGE SCALE GENOMIC DNA]</scope>
    <source>
        <strain evidence="10 11">DSM 19612</strain>
    </source>
</reference>
<dbReference type="Pfam" id="PF04977">
    <property type="entry name" value="DivIC"/>
    <property type="match status" value="1"/>
</dbReference>
<evidence type="ECO:0000256" key="6">
    <source>
        <dbReference type="ARBA" id="ARBA00023306"/>
    </source>
</evidence>
<keyword evidence="2 7" id="KW-0132">Cell division</keyword>
<comment type="function">
    <text evidence="7">Essential cell division protein.</text>
</comment>
<evidence type="ECO:0000256" key="7">
    <source>
        <dbReference type="HAMAP-Rule" id="MF_00910"/>
    </source>
</evidence>
<dbReference type="GO" id="GO:0043093">
    <property type="term" value="P:FtsZ-dependent cytokinesis"/>
    <property type="evidence" value="ECO:0007669"/>
    <property type="project" value="UniProtKB-UniRule"/>
</dbReference>
<dbReference type="GO" id="GO:0032153">
    <property type="term" value="C:cell division site"/>
    <property type="evidence" value="ECO:0007669"/>
    <property type="project" value="UniProtKB-UniRule"/>
</dbReference>
<name>A0A841Q9P5_9BACI</name>
<evidence type="ECO:0000256" key="4">
    <source>
        <dbReference type="ARBA" id="ARBA00022989"/>
    </source>
</evidence>
<proteinExistence type="inferred from homology"/>
<evidence type="ECO:0000256" key="3">
    <source>
        <dbReference type="ARBA" id="ARBA00022692"/>
    </source>
</evidence>
<evidence type="ECO:0000313" key="10">
    <source>
        <dbReference type="EMBL" id="MBB6455023.1"/>
    </source>
</evidence>
<keyword evidence="5 7" id="KW-0472">Membrane</keyword>